<dbReference type="Proteomes" id="UP000270094">
    <property type="component" value="Unassembled WGS sequence"/>
</dbReference>
<accession>A0A3P7K7K0</accession>
<proteinExistence type="predicted"/>
<dbReference type="OrthoDB" id="10070446at2759"/>
<organism evidence="1 2">
    <name type="scientific">Strongylus vulgaris</name>
    <name type="common">Blood worm</name>
    <dbReference type="NCBI Taxonomy" id="40348"/>
    <lineage>
        <taxon>Eukaryota</taxon>
        <taxon>Metazoa</taxon>
        <taxon>Ecdysozoa</taxon>
        <taxon>Nematoda</taxon>
        <taxon>Chromadorea</taxon>
        <taxon>Rhabditida</taxon>
        <taxon>Rhabditina</taxon>
        <taxon>Rhabditomorpha</taxon>
        <taxon>Strongyloidea</taxon>
        <taxon>Strongylidae</taxon>
        <taxon>Strongylus</taxon>
    </lineage>
</organism>
<reference evidence="1 2" key="1">
    <citation type="submission" date="2018-11" db="EMBL/GenBank/DDBJ databases">
        <authorList>
            <consortium name="Pathogen Informatics"/>
        </authorList>
    </citation>
    <scope>NUCLEOTIDE SEQUENCE [LARGE SCALE GENOMIC DNA]</scope>
</reference>
<keyword evidence="2" id="KW-1185">Reference proteome</keyword>
<name>A0A3P7K7K0_STRVU</name>
<dbReference type="EMBL" id="UYYB01005155">
    <property type="protein sequence ID" value="VDM67315.1"/>
    <property type="molecule type" value="Genomic_DNA"/>
</dbReference>
<gene>
    <name evidence="1" type="ORF">SVUK_LOCUS2313</name>
</gene>
<sequence>SLSARSGSAVDAFGQSVNWDSVPSAPAKAEDPFDIQWSRLAASTGMASNPFLTEVPRELRI</sequence>
<feature type="non-terminal residue" evidence="1">
    <location>
        <position position="1"/>
    </location>
</feature>
<evidence type="ECO:0000313" key="1">
    <source>
        <dbReference type="EMBL" id="VDM67315.1"/>
    </source>
</evidence>
<protein>
    <submittedName>
        <fullName evidence="1">Uncharacterized protein</fullName>
    </submittedName>
</protein>
<dbReference type="AlphaFoldDB" id="A0A3P7K7K0"/>
<evidence type="ECO:0000313" key="2">
    <source>
        <dbReference type="Proteomes" id="UP000270094"/>
    </source>
</evidence>